<keyword evidence="3" id="KW-1185">Reference proteome</keyword>
<sequence length="210" mass="23360">MSERPFAPVEEERDYSPPTNAEFVSTPELRQKIEQWRKDNPDAPVVIEIGSRSNNNDGVILQSSQPDVKGDPILVIHVDPLNQPTDRIPDAPPSSHAFIVRDRFDADIGRQLRGQVDLAVVVGLIPDIDIENEILEGIKRLAPPYVYISSDADSGDRQVTGYTVAQTRKNISRILGNEYSAEDPILPADVRPNSSIVTQGRSLRMVLERD</sequence>
<evidence type="ECO:0000256" key="1">
    <source>
        <dbReference type="SAM" id="MobiDB-lite"/>
    </source>
</evidence>
<dbReference type="AlphaFoldDB" id="A0A857N683"/>
<dbReference type="KEGG" id="caqa:MICH65_0615"/>
<reference evidence="3" key="1">
    <citation type="journal article" date="2020" name="Microorganisms">
        <title>Complete Genome of a Member of a New Bacterial Lineage in the Microgenomates Group Reveals an Unusual Nucleotide Composition Disparity Between Two Strands of DNA and Limited Metabolic Potential.</title>
        <authorList>
            <person name="Kadnikov V.V."/>
            <person name="Mardanov A.V."/>
            <person name="Beletsky A.V."/>
            <person name="Karnachuk O.V."/>
            <person name="Ravin N.V."/>
        </authorList>
    </citation>
    <scope>NUCLEOTIDE SEQUENCE [LARGE SCALE GENOMIC DNA]</scope>
</reference>
<feature type="region of interest" description="Disordered" evidence="1">
    <location>
        <begin position="1"/>
        <end position="22"/>
    </location>
</feature>
<evidence type="ECO:0000313" key="3">
    <source>
        <dbReference type="Proteomes" id="UP000463983"/>
    </source>
</evidence>
<dbReference type="EMBL" id="CP047901">
    <property type="protein sequence ID" value="QHO63596.1"/>
    <property type="molecule type" value="Genomic_DNA"/>
</dbReference>
<accession>A0A857N683</accession>
<protein>
    <submittedName>
        <fullName evidence="2">Uncharacterized protein</fullName>
    </submittedName>
</protein>
<organism evidence="2 3">
    <name type="scientific">Candidatus Chazhemtobacterium aquaticus</name>
    <dbReference type="NCBI Taxonomy" id="2715735"/>
    <lineage>
        <taxon>Bacteria</taxon>
        <taxon>Candidatus Chazhemtobacteraceae</taxon>
        <taxon>Candidatus Chazhemtobacterium</taxon>
    </lineage>
</organism>
<name>A0A857N683_9BACT</name>
<proteinExistence type="predicted"/>
<dbReference type="RefSeq" id="WP_161931969.1">
    <property type="nucleotide sequence ID" value="NZ_CP047901.1"/>
</dbReference>
<gene>
    <name evidence="2" type="ORF">MICH65_0615</name>
</gene>
<dbReference type="Proteomes" id="UP000463983">
    <property type="component" value="Chromosome"/>
</dbReference>
<evidence type="ECO:0000313" key="2">
    <source>
        <dbReference type="EMBL" id="QHO63596.1"/>
    </source>
</evidence>